<evidence type="ECO:0000313" key="1">
    <source>
        <dbReference type="EMBL" id="QOC57549.1"/>
    </source>
</evidence>
<proteinExistence type="predicted"/>
<sequence length="137" mass="16916">MKNTKYQELLKKTKESQYLLMEIPHYNEDLYQQYESMIDELEDFASREKEFFQDLYVNKNEFIDFIIDHVRGQLNSTNLDASVKEEVARSYKYRANEYFPIFDKIQNEEIYRMIEDPEIDDFYPLDRFFEEVNFHKK</sequence>
<dbReference type="Proteomes" id="UP000516647">
    <property type="component" value="Segment"/>
</dbReference>
<keyword evidence="2" id="KW-1185">Reference proteome</keyword>
<protein>
    <submittedName>
        <fullName evidence="1">Uncharacterized protein</fullName>
    </submittedName>
</protein>
<organism evidence="1 2">
    <name type="scientific">Enterococcus phage 9183</name>
    <dbReference type="NCBI Taxonomy" id="2763102"/>
    <lineage>
        <taxon>Viruses</taxon>
        <taxon>Duplodnaviria</taxon>
        <taxon>Heunggongvirae</taxon>
        <taxon>Uroviricota</taxon>
        <taxon>Caudoviricetes</taxon>
        <taxon>Andrewesvirinae</taxon>
        <taxon>Denvervirus</taxon>
        <taxon>Denvervirus dv9183</taxon>
    </lineage>
</organism>
<evidence type="ECO:0000313" key="2">
    <source>
        <dbReference type="Proteomes" id="UP000516647"/>
    </source>
</evidence>
<gene>
    <name evidence="1" type="ORF">phi9183_ORF056</name>
</gene>
<accession>A0A7L7SWX7</accession>
<reference evidence="1 2" key="1">
    <citation type="submission" date="2020-08" db="EMBL/GenBank/DDBJ databases">
        <authorList>
            <person name="Canfield G.S."/>
            <person name="Duerkop B.A."/>
        </authorList>
    </citation>
    <scope>NUCLEOTIDE SEQUENCE [LARGE SCALE GENOMIC DNA]</scope>
</reference>
<name>A0A7L7SWX7_9CAUD</name>
<dbReference type="EMBL" id="MT939241">
    <property type="protein sequence ID" value="QOC57549.1"/>
    <property type="molecule type" value="Genomic_DNA"/>
</dbReference>